<reference evidence="1" key="1">
    <citation type="submission" date="2021-02" db="EMBL/GenBank/DDBJ databases">
        <authorList>
            <person name="Nowell W R."/>
        </authorList>
    </citation>
    <scope>NUCLEOTIDE SEQUENCE</scope>
</reference>
<dbReference type="AlphaFoldDB" id="A0A816R5X5"/>
<dbReference type="Proteomes" id="UP000663856">
    <property type="component" value="Unassembled WGS sequence"/>
</dbReference>
<evidence type="ECO:0008006" key="5">
    <source>
        <dbReference type="Google" id="ProtNLM"/>
    </source>
</evidence>
<comment type="caution">
    <text evidence="1">The sequence shown here is derived from an EMBL/GenBank/DDBJ whole genome shotgun (WGS) entry which is preliminary data.</text>
</comment>
<name>A0A816R5X5_9BILA</name>
<evidence type="ECO:0000313" key="3">
    <source>
        <dbReference type="Proteomes" id="UP000663856"/>
    </source>
</evidence>
<accession>A0A816R5X5</accession>
<sequence length="137" mass="16399">MYDDECDVEAEFGSDDDDNIRHHKNHRKNLHIRCDYLWAYLLHGEHVPDFKKLVQYVFSIPASNDFREIIFSHMKYLWNNNRSSMKHDLISAELKIKVNTQYNGSEFYDHLLINQDLLKQIRSSDKYTHTAKIPRTV</sequence>
<evidence type="ECO:0000313" key="4">
    <source>
        <dbReference type="Proteomes" id="UP000663866"/>
    </source>
</evidence>
<evidence type="ECO:0000313" key="1">
    <source>
        <dbReference type="EMBL" id="CAF2067254.1"/>
    </source>
</evidence>
<protein>
    <recommendedName>
        <fullName evidence="5">HAT C-terminal dimerisation domain-containing protein</fullName>
    </recommendedName>
</protein>
<evidence type="ECO:0000313" key="2">
    <source>
        <dbReference type="EMBL" id="CAF4166449.1"/>
    </source>
</evidence>
<organism evidence="1 3">
    <name type="scientific">Rotaria magnacalcarata</name>
    <dbReference type="NCBI Taxonomy" id="392030"/>
    <lineage>
        <taxon>Eukaryota</taxon>
        <taxon>Metazoa</taxon>
        <taxon>Spiralia</taxon>
        <taxon>Gnathifera</taxon>
        <taxon>Rotifera</taxon>
        <taxon>Eurotatoria</taxon>
        <taxon>Bdelloidea</taxon>
        <taxon>Philodinida</taxon>
        <taxon>Philodinidae</taxon>
        <taxon>Rotaria</taxon>
    </lineage>
</organism>
<keyword evidence="4" id="KW-1185">Reference proteome</keyword>
<proteinExistence type="predicted"/>
<gene>
    <name evidence="2" type="ORF">OVN521_LOCUS24445</name>
    <name evidence="1" type="ORF">WKI299_LOCUS13482</name>
</gene>
<dbReference type="EMBL" id="CAJOBG010005809">
    <property type="protein sequence ID" value="CAF4166449.1"/>
    <property type="molecule type" value="Genomic_DNA"/>
</dbReference>
<dbReference type="EMBL" id="CAJNRF010005090">
    <property type="protein sequence ID" value="CAF2067254.1"/>
    <property type="molecule type" value="Genomic_DNA"/>
</dbReference>
<dbReference type="Proteomes" id="UP000663866">
    <property type="component" value="Unassembled WGS sequence"/>
</dbReference>